<keyword evidence="4" id="KW-0575">Peroxidase</keyword>
<evidence type="ECO:0000256" key="3">
    <source>
        <dbReference type="ARBA" id="ARBA00013017"/>
    </source>
</evidence>
<dbReference type="EMBL" id="JAAVJI010000019">
    <property type="protein sequence ID" value="NJP03406.1"/>
    <property type="molecule type" value="Genomic_DNA"/>
</dbReference>
<proteinExistence type="inferred from homology"/>
<accession>A0ABX0YIX2</accession>
<evidence type="ECO:0000256" key="7">
    <source>
        <dbReference type="ARBA" id="ARBA00023157"/>
    </source>
</evidence>
<evidence type="ECO:0000256" key="4">
    <source>
        <dbReference type="ARBA" id="ARBA00022559"/>
    </source>
</evidence>
<dbReference type="EC" id="1.11.1.24" evidence="3"/>
<dbReference type="InterPro" id="IPR000866">
    <property type="entry name" value="AhpC/TSA"/>
</dbReference>
<evidence type="ECO:0000313" key="14">
    <source>
        <dbReference type="EMBL" id="NJP03406.1"/>
    </source>
</evidence>
<evidence type="ECO:0000313" key="15">
    <source>
        <dbReference type="Proteomes" id="UP000746535"/>
    </source>
</evidence>
<evidence type="ECO:0000256" key="5">
    <source>
        <dbReference type="ARBA" id="ARBA00022862"/>
    </source>
</evidence>
<keyword evidence="8" id="KW-0676">Redox-active center</keyword>
<comment type="similarity">
    <text evidence="10">Belongs to the peroxiredoxin family. BCP/PrxQ subfamily.</text>
</comment>
<dbReference type="PANTHER" id="PTHR42801:SF4">
    <property type="entry name" value="AHPC_TSA FAMILY PROTEIN"/>
    <property type="match status" value="1"/>
</dbReference>
<dbReference type="CDD" id="cd03017">
    <property type="entry name" value="PRX_BCP"/>
    <property type="match status" value="1"/>
</dbReference>
<dbReference type="Pfam" id="PF00578">
    <property type="entry name" value="AhpC-TSA"/>
    <property type="match status" value="1"/>
</dbReference>
<name>A0ABX0YIX2_9PSED</name>
<dbReference type="InterPro" id="IPR024706">
    <property type="entry name" value="Peroxiredoxin_AhpC-typ"/>
</dbReference>
<evidence type="ECO:0000256" key="10">
    <source>
        <dbReference type="ARBA" id="ARBA00038489"/>
    </source>
</evidence>
<comment type="function">
    <text evidence="1">Thiol-specific peroxidase that catalyzes the reduction of hydrogen peroxide and organic hydroperoxides to water and alcohols, respectively. Plays a role in cell protection against oxidative stress by detoxifying peroxides and as sensor of hydrogen peroxide-mediated signaling events.</text>
</comment>
<evidence type="ECO:0000256" key="11">
    <source>
        <dbReference type="ARBA" id="ARBA00042639"/>
    </source>
</evidence>
<dbReference type="SUPFAM" id="SSF52833">
    <property type="entry name" value="Thioredoxin-like"/>
    <property type="match status" value="1"/>
</dbReference>
<dbReference type="PANTHER" id="PTHR42801">
    <property type="entry name" value="THIOREDOXIN-DEPENDENT PEROXIDE REDUCTASE"/>
    <property type="match status" value="1"/>
</dbReference>
<organism evidence="14 15">
    <name type="scientific">Pseudomonas quercus</name>
    <dbReference type="NCBI Taxonomy" id="2722792"/>
    <lineage>
        <taxon>Bacteria</taxon>
        <taxon>Pseudomonadati</taxon>
        <taxon>Pseudomonadota</taxon>
        <taxon>Gammaproteobacteria</taxon>
        <taxon>Pseudomonadales</taxon>
        <taxon>Pseudomonadaceae</taxon>
        <taxon>Pseudomonas</taxon>
    </lineage>
</organism>
<evidence type="ECO:0000256" key="12">
    <source>
        <dbReference type="ARBA" id="ARBA00049091"/>
    </source>
</evidence>
<evidence type="ECO:0000256" key="9">
    <source>
        <dbReference type="ARBA" id="ARBA00032824"/>
    </source>
</evidence>
<gene>
    <name evidence="14" type="ORF">HBH25_21445</name>
</gene>
<dbReference type="InterPro" id="IPR036249">
    <property type="entry name" value="Thioredoxin-like_sf"/>
</dbReference>
<evidence type="ECO:0000259" key="13">
    <source>
        <dbReference type="PROSITE" id="PS51352"/>
    </source>
</evidence>
<dbReference type="Gene3D" id="3.40.30.10">
    <property type="entry name" value="Glutaredoxin"/>
    <property type="match status" value="1"/>
</dbReference>
<keyword evidence="6" id="KW-0560">Oxidoreductase</keyword>
<comment type="catalytic activity">
    <reaction evidence="12">
        <text>a hydroperoxide + [thioredoxin]-dithiol = an alcohol + [thioredoxin]-disulfide + H2O</text>
        <dbReference type="Rhea" id="RHEA:62620"/>
        <dbReference type="Rhea" id="RHEA-COMP:10698"/>
        <dbReference type="Rhea" id="RHEA-COMP:10700"/>
        <dbReference type="ChEBI" id="CHEBI:15377"/>
        <dbReference type="ChEBI" id="CHEBI:29950"/>
        <dbReference type="ChEBI" id="CHEBI:30879"/>
        <dbReference type="ChEBI" id="CHEBI:35924"/>
        <dbReference type="ChEBI" id="CHEBI:50058"/>
        <dbReference type="EC" id="1.11.1.24"/>
    </reaction>
</comment>
<feature type="domain" description="Thioredoxin" evidence="13">
    <location>
        <begin position="3"/>
        <end position="154"/>
    </location>
</feature>
<keyword evidence="7" id="KW-1015">Disulfide bond</keyword>
<evidence type="ECO:0000256" key="8">
    <source>
        <dbReference type="ARBA" id="ARBA00023284"/>
    </source>
</evidence>
<keyword evidence="15" id="KW-1185">Reference proteome</keyword>
<dbReference type="InterPro" id="IPR050924">
    <property type="entry name" value="Peroxiredoxin_BCP/PrxQ"/>
</dbReference>
<comment type="caution">
    <text evidence="14">The sequence shown here is derived from an EMBL/GenBank/DDBJ whole genome shotgun (WGS) entry which is preliminary data.</text>
</comment>
<evidence type="ECO:0000256" key="1">
    <source>
        <dbReference type="ARBA" id="ARBA00003330"/>
    </source>
</evidence>
<comment type="subunit">
    <text evidence="2">Monomer.</text>
</comment>
<reference evidence="14 15" key="1">
    <citation type="submission" date="2020-03" db="EMBL/GenBank/DDBJ databases">
        <authorList>
            <person name="Wang L."/>
            <person name="He N."/>
            <person name="Li Y."/>
            <person name="Fang Y."/>
            <person name="Zhang F."/>
        </authorList>
    </citation>
    <scope>NUCLEOTIDE SEQUENCE [LARGE SCALE GENOMIC DNA]</scope>
    <source>
        <strain evidence="15">hsmgli-8</strain>
    </source>
</reference>
<dbReference type="Proteomes" id="UP000746535">
    <property type="component" value="Unassembled WGS sequence"/>
</dbReference>
<dbReference type="InterPro" id="IPR013766">
    <property type="entry name" value="Thioredoxin_domain"/>
</dbReference>
<evidence type="ECO:0000256" key="6">
    <source>
        <dbReference type="ARBA" id="ARBA00023002"/>
    </source>
</evidence>
<protein>
    <recommendedName>
        <fullName evidence="3">thioredoxin-dependent peroxiredoxin</fullName>
        <ecNumber evidence="3">1.11.1.24</ecNumber>
    </recommendedName>
    <alternativeName>
        <fullName evidence="9">Thioredoxin peroxidase</fullName>
    </alternativeName>
    <alternativeName>
        <fullName evidence="11">Thioredoxin-dependent peroxiredoxin Bcp</fullName>
    </alternativeName>
</protein>
<dbReference type="PIRSF" id="PIRSF000239">
    <property type="entry name" value="AHPC"/>
    <property type="match status" value="1"/>
</dbReference>
<sequence length="154" mass="17006">MAVTLDQPVPDFTAQATSGETVSLAQLRGRKVVLYFYPKDSTPGCTTQGQGFRDMQAQFQAAGTVVFGVSRDGLKSHENFKAKQGFTFELISDKDETLCQLFDVIKLKKLYGKEYLGVDRSTFLIDEQGVLRRAWRGVKVPGHVAEVLEAAQGL</sequence>
<dbReference type="PROSITE" id="PS51352">
    <property type="entry name" value="THIOREDOXIN_2"/>
    <property type="match status" value="1"/>
</dbReference>
<evidence type="ECO:0000256" key="2">
    <source>
        <dbReference type="ARBA" id="ARBA00011245"/>
    </source>
</evidence>
<dbReference type="RefSeq" id="WP_168085968.1">
    <property type="nucleotide sequence ID" value="NZ_JAAVJI010000019.1"/>
</dbReference>
<keyword evidence="5" id="KW-0049">Antioxidant</keyword>